<dbReference type="SUPFAM" id="SSF100920">
    <property type="entry name" value="Heat shock protein 70kD (HSP70), peptide-binding domain"/>
    <property type="match status" value="1"/>
</dbReference>
<protein>
    <submittedName>
        <fullName evidence="4">Uncharacterized protein</fullName>
    </submittedName>
</protein>
<dbReference type="AlphaFoldDB" id="A0A2A2JRA9"/>
<keyword evidence="3" id="KW-0067">ATP-binding</keyword>
<keyword evidence="2" id="KW-0547">Nucleotide-binding</keyword>
<evidence type="ECO:0000313" key="4">
    <source>
        <dbReference type="EMBL" id="PAV64183.1"/>
    </source>
</evidence>
<dbReference type="InterPro" id="IPR013126">
    <property type="entry name" value="Hsp_70_fam"/>
</dbReference>
<dbReference type="EMBL" id="LIAE01010270">
    <property type="protein sequence ID" value="PAV64183.1"/>
    <property type="molecule type" value="Genomic_DNA"/>
</dbReference>
<dbReference type="InterPro" id="IPR029047">
    <property type="entry name" value="HSP70_peptide-bd_sf"/>
</dbReference>
<dbReference type="Gene3D" id="2.60.34.10">
    <property type="entry name" value="Substrate Binding Domain Of DNAk, Chain A, domain 1"/>
    <property type="match status" value="1"/>
</dbReference>
<dbReference type="Proteomes" id="UP000218231">
    <property type="component" value="Unassembled WGS sequence"/>
</dbReference>
<evidence type="ECO:0000256" key="3">
    <source>
        <dbReference type="ARBA" id="ARBA00022840"/>
    </source>
</evidence>
<gene>
    <name evidence="4" type="ORF">WR25_17976</name>
</gene>
<dbReference type="GO" id="GO:0005524">
    <property type="term" value="F:ATP binding"/>
    <property type="evidence" value="ECO:0007669"/>
    <property type="project" value="UniProtKB-KW"/>
</dbReference>
<dbReference type="Pfam" id="PF00012">
    <property type="entry name" value="HSP70"/>
    <property type="match status" value="1"/>
</dbReference>
<keyword evidence="5" id="KW-1185">Reference proteome</keyword>
<evidence type="ECO:0000313" key="5">
    <source>
        <dbReference type="Proteomes" id="UP000218231"/>
    </source>
</evidence>
<dbReference type="PANTHER" id="PTHR19375">
    <property type="entry name" value="HEAT SHOCK PROTEIN 70KDA"/>
    <property type="match status" value="1"/>
</dbReference>
<organism evidence="4 5">
    <name type="scientific">Diploscapter pachys</name>
    <dbReference type="NCBI Taxonomy" id="2018661"/>
    <lineage>
        <taxon>Eukaryota</taxon>
        <taxon>Metazoa</taxon>
        <taxon>Ecdysozoa</taxon>
        <taxon>Nematoda</taxon>
        <taxon>Chromadorea</taxon>
        <taxon>Rhabditida</taxon>
        <taxon>Rhabditina</taxon>
        <taxon>Rhabditomorpha</taxon>
        <taxon>Rhabditoidea</taxon>
        <taxon>Rhabditidae</taxon>
        <taxon>Diploscapter</taxon>
    </lineage>
</organism>
<dbReference type="STRING" id="2018661.A0A2A2JRA9"/>
<evidence type="ECO:0000256" key="2">
    <source>
        <dbReference type="ARBA" id="ARBA00022741"/>
    </source>
</evidence>
<sequence length="180" mass="21519">MCIFQFERRIETCYDNQPYVYAGIYEGERAQIENNRKFGEISLELNNKNERKGYPLKFIFKIDINGILHVTEEEVDTGNIANIEIKYDGKPQDDPDIRRIVQEAKEHEREDADFIELINRREVFECEVYDKKWHIEDNSKDETALDIVQRYLDWSDILPNDIGEYDRKLAEFNKEIAKYP</sequence>
<proteinExistence type="inferred from homology"/>
<evidence type="ECO:0000256" key="1">
    <source>
        <dbReference type="ARBA" id="ARBA00007381"/>
    </source>
</evidence>
<name>A0A2A2JRA9_9BILA</name>
<comment type="similarity">
    <text evidence="1">Belongs to the heat shock protein 70 family.</text>
</comment>
<accession>A0A2A2JRA9</accession>
<comment type="caution">
    <text evidence="4">The sequence shown here is derived from an EMBL/GenBank/DDBJ whole genome shotgun (WGS) entry which is preliminary data.</text>
</comment>
<dbReference type="GO" id="GO:0140662">
    <property type="term" value="F:ATP-dependent protein folding chaperone"/>
    <property type="evidence" value="ECO:0007669"/>
    <property type="project" value="InterPro"/>
</dbReference>
<reference evidence="4 5" key="1">
    <citation type="journal article" date="2017" name="Curr. Biol.">
        <title>Genome architecture and evolution of a unichromosomal asexual nematode.</title>
        <authorList>
            <person name="Fradin H."/>
            <person name="Zegar C."/>
            <person name="Gutwein M."/>
            <person name="Lucas J."/>
            <person name="Kovtun M."/>
            <person name="Corcoran D."/>
            <person name="Baugh L.R."/>
            <person name="Kiontke K."/>
            <person name="Gunsalus K."/>
            <person name="Fitch D.H."/>
            <person name="Piano F."/>
        </authorList>
    </citation>
    <scope>NUCLEOTIDE SEQUENCE [LARGE SCALE GENOMIC DNA]</scope>
    <source>
        <strain evidence="4">PF1309</strain>
    </source>
</reference>